<evidence type="ECO:0000313" key="3">
    <source>
        <dbReference type="Proteomes" id="UP000032458"/>
    </source>
</evidence>
<dbReference type="SUPFAM" id="SSF53098">
    <property type="entry name" value="Ribonuclease H-like"/>
    <property type="match status" value="1"/>
</dbReference>
<evidence type="ECO:0000313" key="2">
    <source>
        <dbReference type="EMBL" id="KIZ15385.1"/>
    </source>
</evidence>
<dbReference type="PATRIC" id="fig|1240678.4.peg.5956"/>
<comment type="caution">
    <text evidence="2">The sequence shown here is derived from an EMBL/GenBank/DDBJ whole genome shotgun (WGS) entry which is preliminary data.</text>
</comment>
<organism evidence="2 3">
    <name type="scientific">Streptomyces natalensis ATCC 27448</name>
    <dbReference type="NCBI Taxonomy" id="1240678"/>
    <lineage>
        <taxon>Bacteria</taxon>
        <taxon>Bacillati</taxon>
        <taxon>Actinomycetota</taxon>
        <taxon>Actinomycetes</taxon>
        <taxon>Kitasatosporales</taxon>
        <taxon>Streptomycetaceae</taxon>
        <taxon>Streptomyces</taxon>
    </lineage>
</organism>
<keyword evidence="3" id="KW-1185">Reference proteome</keyword>
<dbReference type="RefSeq" id="WP_030066982.1">
    <property type="nucleotide sequence ID" value="NZ_JRKI01000034.1"/>
</dbReference>
<sequence>MPPAYRLEGVPGAEEDEFRLVTYLLDPTAYPAAELAALYHRRWEIESALGEIKTHQRGAKVVLSSKTPDGIRQQIWAHLLVHDALRVLMWRTAAAHGTAPGRLSFTDTLRAARRSVTASPGILSS</sequence>
<reference evidence="2 3" key="1">
    <citation type="submission" date="2014-09" db="EMBL/GenBank/DDBJ databases">
        <title>Draft genome sequence of Streptomyces natalensis ATCC 27448, producer of the antifungal pimaricin.</title>
        <authorList>
            <person name="Mendes M.V."/>
            <person name="Beites T."/>
            <person name="Pires S."/>
            <person name="Santos C.L."/>
            <person name="Moradas-Ferreira P."/>
        </authorList>
    </citation>
    <scope>NUCLEOTIDE SEQUENCE [LARGE SCALE GENOMIC DNA]</scope>
    <source>
        <strain evidence="2 3">ATCC 27448</strain>
    </source>
</reference>
<evidence type="ECO:0000259" key="1">
    <source>
        <dbReference type="Pfam" id="PF01609"/>
    </source>
</evidence>
<dbReference type="Proteomes" id="UP000032458">
    <property type="component" value="Unassembled WGS sequence"/>
</dbReference>
<dbReference type="GO" id="GO:0004803">
    <property type="term" value="F:transposase activity"/>
    <property type="evidence" value="ECO:0007669"/>
    <property type="project" value="InterPro"/>
</dbReference>
<gene>
    <name evidence="2" type="ORF">SNA_27930</name>
</gene>
<dbReference type="InterPro" id="IPR002559">
    <property type="entry name" value="Transposase_11"/>
</dbReference>
<dbReference type="Pfam" id="PF01609">
    <property type="entry name" value="DDE_Tnp_1"/>
    <property type="match status" value="1"/>
</dbReference>
<dbReference type="EMBL" id="JRKI01000034">
    <property type="protein sequence ID" value="KIZ15385.1"/>
    <property type="molecule type" value="Genomic_DNA"/>
</dbReference>
<accession>A0A0D7CHP7</accession>
<name>A0A0D7CHP7_9ACTN</name>
<proteinExistence type="predicted"/>
<dbReference type="GO" id="GO:0003677">
    <property type="term" value="F:DNA binding"/>
    <property type="evidence" value="ECO:0007669"/>
    <property type="project" value="InterPro"/>
</dbReference>
<dbReference type="GO" id="GO:0006313">
    <property type="term" value="P:DNA transposition"/>
    <property type="evidence" value="ECO:0007669"/>
    <property type="project" value="InterPro"/>
</dbReference>
<feature type="domain" description="Transposase IS4-like" evidence="1">
    <location>
        <begin position="18"/>
        <end position="82"/>
    </location>
</feature>
<dbReference type="AlphaFoldDB" id="A0A0D7CHP7"/>
<dbReference type="InterPro" id="IPR012337">
    <property type="entry name" value="RNaseH-like_sf"/>
</dbReference>
<protein>
    <recommendedName>
        <fullName evidence="1">Transposase IS4-like domain-containing protein</fullName>
    </recommendedName>
</protein>